<feature type="transmembrane region" description="Helical" evidence="2">
    <location>
        <begin position="104"/>
        <end position="122"/>
    </location>
</feature>
<accession>A0A7S0DP23</accession>
<proteinExistence type="predicted"/>
<feature type="transmembrane region" description="Helical" evidence="2">
    <location>
        <begin position="12"/>
        <end position="35"/>
    </location>
</feature>
<sequence>MQAIASDTEKFIATGYSVWAFLKTVLLYSVLIYLAQKRYTEIDSYYNSLTICKACYDQAVANPDLIFEYGRCDRSFSVPADKSNLLKADTGWGWASEVSQVNDYVTTASVGLGIAGLCWIIVIGMNCRLNTPRYFTILLAFVFNYLFGLVLIVSTGMIYNLYLHNFGPTSCYVQVVNKAFANAIGILSIIWAAAVIVHHCWLRDSNSTHSLWFLGLTQIVVLGLLALYTAKAAYSTARGLPNAAIFTVLGWQMITEVPALAIICKTLFDLSSTLAHYGYIPNRRHLLDDEEDQENPEGRRSNLNENAHLLRSS</sequence>
<dbReference type="EMBL" id="HBEM01025481">
    <property type="protein sequence ID" value="CAD8458344.1"/>
    <property type="molecule type" value="Transcribed_RNA"/>
</dbReference>
<keyword evidence="2" id="KW-1133">Transmembrane helix</keyword>
<evidence type="ECO:0000256" key="2">
    <source>
        <dbReference type="SAM" id="Phobius"/>
    </source>
</evidence>
<gene>
    <name evidence="3" type="ORF">LAMO00422_LOCUS17295</name>
</gene>
<name>A0A7S0DP23_9EUKA</name>
<evidence type="ECO:0000256" key="1">
    <source>
        <dbReference type="SAM" id="MobiDB-lite"/>
    </source>
</evidence>
<organism evidence="3">
    <name type="scientific">Amorphochlora amoebiformis</name>
    <dbReference type="NCBI Taxonomy" id="1561963"/>
    <lineage>
        <taxon>Eukaryota</taxon>
        <taxon>Sar</taxon>
        <taxon>Rhizaria</taxon>
        <taxon>Cercozoa</taxon>
        <taxon>Chlorarachniophyceae</taxon>
        <taxon>Amorphochlora</taxon>
    </lineage>
</organism>
<dbReference type="AlphaFoldDB" id="A0A7S0DP23"/>
<protein>
    <submittedName>
        <fullName evidence="3">Uncharacterized protein</fullName>
    </submittedName>
</protein>
<keyword evidence="2" id="KW-0812">Transmembrane</keyword>
<feature type="transmembrane region" description="Helical" evidence="2">
    <location>
        <begin position="211"/>
        <end position="230"/>
    </location>
</feature>
<feature type="transmembrane region" description="Helical" evidence="2">
    <location>
        <begin position="179"/>
        <end position="199"/>
    </location>
</feature>
<feature type="compositionally biased region" description="Polar residues" evidence="1">
    <location>
        <begin position="303"/>
        <end position="313"/>
    </location>
</feature>
<keyword evidence="2" id="KW-0472">Membrane</keyword>
<reference evidence="3" key="1">
    <citation type="submission" date="2021-01" db="EMBL/GenBank/DDBJ databases">
        <authorList>
            <person name="Corre E."/>
            <person name="Pelletier E."/>
            <person name="Niang G."/>
            <person name="Scheremetjew M."/>
            <person name="Finn R."/>
            <person name="Kale V."/>
            <person name="Holt S."/>
            <person name="Cochrane G."/>
            <person name="Meng A."/>
            <person name="Brown T."/>
            <person name="Cohen L."/>
        </authorList>
    </citation>
    <scope>NUCLEOTIDE SEQUENCE</scope>
    <source>
        <strain evidence="3">CCMP2058</strain>
    </source>
</reference>
<feature type="transmembrane region" description="Helical" evidence="2">
    <location>
        <begin position="134"/>
        <end position="159"/>
    </location>
</feature>
<feature type="region of interest" description="Disordered" evidence="1">
    <location>
        <begin position="289"/>
        <end position="313"/>
    </location>
</feature>
<evidence type="ECO:0000313" key="3">
    <source>
        <dbReference type="EMBL" id="CAD8458344.1"/>
    </source>
</evidence>